<feature type="transmembrane region" description="Helical" evidence="8">
    <location>
        <begin position="375"/>
        <end position="402"/>
    </location>
</feature>
<proteinExistence type="inferred from homology"/>
<feature type="transmembrane region" description="Helical" evidence="8">
    <location>
        <begin position="12"/>
        <end position="37"/>
    </location>
</feature>
<accession>A0A1G4JCT7</accession>
<feature type="transmembrane region" description="Helical" evidence="8">
    <location>
        <begin position="214"/>
        <end position="237"/>
    </location>
</feature>
<dbReference type="OrthoDB" id="1099at2759"/>
<keyword evidence="3" id="KW-0813">Transport</keyword>
<dbReference type="InterPro" id="IPR004695">
    <property type="entry name" value="SLAC1/Mae1/Ssu1/TehA"/>
</dbReference>
<evidence type="ECO:0000256" key="6">
    <source>
        <dbReference type="ARBA" id="ARBA00022989"/>
    </source>
</evidence>
<reference evidence="9 10" key="1">
    <citation type="submission" date="2016-03" db="EMBL/GenBank/DDBJ databases">
        <authorList>
            <person name="Devillers H."/>
        </authorList>
    </citation>
    <scope>NUCLEOTIDE SEQUENCE [LARGE SCALE GENOMIC DNA]</scope>
    <source>
        <strain evidence="9">CBS 11717</strain>
    </source>
</reference>
<dbReference type="GO" id="GO:0005886">
    <property type="term" value="C:plasma membrane"/>
    <property type="evidence" value="ECO:0007669"/>
    <property type="project" value="UniProtKB-SubCell"/>
</dbReference>
<dbReference type="Pfam" id="PF03595">
    <property type="entry name" value="SLAC1"/>
    <property type="match status" value="1"/>
</dbReference>
<evidence type="ECO:0000256" key="3">
    <source>
        <dbReference type="ARBA" id="ARBA00022448"/>
    </source>
</evidence>
<feature type="transmembrane region" description="Helical" evidence="8">
    <location>
        <begin position="124"/>
        <end position="149"/>
    </location>
</feature>
<feature type="transmembrane region" description="Helical" evidence="8">
    <location>
        <begin position="170"/>
        <end position="194"/>
    </location>
</feature>
<keyword evidence="4" id="KW-1003">Cell membrane</keyword>
<evidence type="ECO:0000256" key="4">
    <source>
        <dbReference type="ARBA" id="ARBA00022475"/>
    </source>
</evidence>
<evidence type="ECO:0000256" key="2">
    <source>
        <dbReference type="ARBA" id="ARBA00008566"/>
    </source>
</evidence>
<feature type="transmembrane region" description="Helical" evidence="8">
    <location>
        <begin position="249"/>
        <end position="267"/>
    </location>
</feature>
<dbReference type="Proteomes" id="UP000191024">
    <property type="component" value="Chromosome D"/>
</dbReference>
<evidence type="ECO:0000256" key="1">
    <source>
        <dbReference type="ARBA" id="ARBA00004651"/>
    </source>
</evidence>
<comment type="similarity">
    <text evidence="2">Belongs to the tellurite-resistance/dicarboxylate transporter (TDT) family.</text>
</comment>
<evidence type="ECO:0000313" key="9">
    <source>
        <dbReference type="EMBL" id="SCU87948.1"/>
    </source>
</evidence>
<dbReference type="AlphaFoldDB" id="A0A1G4JCT7"/>
<evidence type="ECO:0000256" key="8">
    <source>
        <dbReference type="SAM" id="Phobius"/>
    </source>
</evidence>
<feature type="transmembrane region" description="Helical" evidence="8">
    <location>
        <begin position="92"/>
        <end position="118"/>
    </location>
</feature>
<evidence type="ECO:0000256" key="7">
    <source>
        <dbReference type="ARBA" id="ARBA00023136"/>
    </source>
</evidence>
<dbReference type="InterPro" id="IPR051629">
    <property type="entry name" value="Sulfite_efflux_TDT"/>
</dbReference>
<dbReference type="EMBL" id="LT598463">
    <property type="protein sequence ID" value="SCU87948.1"/>
    <property type="molecule type" value="Genomic_DNA"/>
</dbReference>
<keyword evidence="7 8" id="KW-0472">Membrane</keyword>
<keyword evidence="6 8" id="KW-1133">Transmembrane helix</keyword>
<feature type="transmembrane region" description="Helical" evidence="8">
    <location>
        <begin position="49"/>
        <end position="71"/>
    </location>
</feature>
<dbReference type="InterPro" id="IPR038665">
    <property type="entry name" value="Voltage-dep_anion_channel_sf"/>
</dbReference>
<keyword evidence="10" id="KW-1185">Reference proteome</keyword>
<gene>
    <name evidence="9" type="ORF">LAMI_0D08152G</name>
</gene>
<protein>
    <submittedName>
        <fullName evidence="9">LAMI_0D08152g1_1</fullName>
    </submittedName>
</protein>
<organism evidence="9 10">
    <name type="scientific">Lachancea mirantina</name>
    <dbReference type="NCBI Taxonomy" id="1230905"/>
    <lineage>
        <taxon>Eukaryota</taxon>
        <taxon>Fungi</taxon>
        <taxon>Dikarya</taxon>
        <taxon>Ascomycota</taxon>
        <taxon>Saccharomycotina</taxon>
        <taxon>Saccharomycetes</taxon>
        <taxon>Saccharomycetales</taxon>
        <taxon>Saccharomycetaceae</taxon>
        <taxon>Lachancea</taxon>
    </lineage>
</organism>
<dbReference type="PANTHER" id="PTHR31686:SF1">
    <property type="entry name" value="SULFITE EFFLUX PUMP SSU1"/>
    <property type="match status" value="1"/>
</dbReference>
<name>A0A1G4JCT7_9SACH</name>
<dbReference type="PANTHER" id="PTHR31686">
    <property type="match status" value="1"/>
</dbReference>
<feature type="transmembrane region" description="Helical" evidence="8">
    <location>
        <begin position="299"/>
        <end position="325"/>
    </location>
</feature>
<keyword evidence="5 8" id="KW-0812">Transmembrane</keyword>
<dbReference type="Gene3D" id="1.50.10.150">
    <property type="entry name" value="Voltage-dependent anion channel"/>
    <property type="match status" value="1"/>
</dbReference>
<evidence type="ECO:0000313" key="10">
    <source>
        <dbReference type="Proteomes" id="UP000191024"/>
    </source>
</evidence>
<feature type="transmembrane region" description="Helical" evidence="8">
    <location>
        <begin position="345"/>
        <end position="363"/>
    </location>
</feature>
<comment type="subcellular location">
    <subcellularLocation>
        <location evidence="1">Cell membrane</location>
        <topology evidence="1">Multi-pass membrane protein</topology>
    </subcellularLocation>
</comment>
<sequence>MFRYLRLVGTSLTADFVPYWFVGPVGMSISSVILFAFPYESEWLRICSYVAFCITALSFISVVVLAICNCWQVCRRHSGKAYFDKYFRNDGVGAFWAFSQMAWGTLVSFVGHVCVTYGPPGCMIFVYVLWWIDIVLSLLVAWGLIFLVWSDHYGGDSELQLHRDFMRKKIQPVLILPVVPCLVATSAGGVFMMSGPFVEIFDRRGQLLTLFVSLLVWLHAICLVFLITGSCVWSFYVNKFPRKNSAFTMFLLVGPMGQGSFGVQLLAQNFGTFITRTPMTARGGSATEEVLRIAVKTSIAVNGAITGLFLIDAGFFFTAMSVAAVLRRFGDEGGAHIITRFHKGWWALPFPLGTMSLATTEFYRQHNDILHVGAFQVIGAVYGLLSVASAIVCFCFTLVAFFRNLAASTRVTNGTKKRPDGRRAS</sequence>
<dbReference type="STRING" id="1230905.A0A1G4JCT7"/>
<dbReference type="GO" id="GO:0000319">
    <property type="term" value="F:sulfite transmembrane transporter activity"/>
    <property type="evidence" value="ECO:0007669"/>
    <property type="project" value="TreeGrafter"/>
</dbReference>
<evidence type="ECO:0000256" key="5">
    <source>
        <dbReference type="ARBA" id="ARBA00022692"/>
    </source>
</evidence>